<proteinExistence type="predicted"/>
<feature type="signal peptide" evidence="1">
    <location>
        <begin position="1"/>
        <end position="31"/>
    </location>
</feature>
<evidence type="ECO:0000313" key="3">
    <source>
        <dbReference type="Proteomes" id="UP001589718"/>
    </source>
</evidence>
<dbReference type="RefSeq" id="WP_345228148.1">
    <property type="nucleotide sequence ID" value="NZ_BAAAXE010000015.1"/>
</dbReference>
<dbReference type="EMBL" id="JBHMCR010000021">
    <property type="protein sequence ID" value="MFB9524224.1"/>
    <property type="molecule type" value="Genomic_DNA"/>
</dbReference>
<protein>
    <submittedName>
        <fullName evidence="2">DUF3515 domain-containing protein</fullName>
    </submittedName>
</protein>
<comment type="caution">
    <text evidence="2">The sequence shown here is derived from an EMBL/GenBank/DDBJ whole genome shotgun (WGS) entry which is preliminary data.</text>
</comment>
<gene>
    <name evidence="2" type="ORF">ACFFTU_30225</name>
</gene>
<organism evidence="2 3">
    <name type="scientific">Streptomyces cremeus</name>
    <dbReference type="NCBI Taxonomy" id="66881"/>
    <lineage>
        <taxon>Bacteria</taxon>
        <taxon>Bacillati</taxon>
        <taxon>Actinomycetota</taxon>
        <taxon>Actinomycetes</taxon>
        <taxon>Kitasatosporales</taxon>
        <taxon>Streptomycetaceae</taxon>
        <taxon>Streptomyces</taxon>
    </lineage>
</organism>
<accession>A0ABV5PLZ5</accession>
<keyword evidence="1" id="KW-0732">Signal</keyword>
<evidence type="ECO:0000256" key="1">
    <source>
        <dbReference type="SAM" id="SignalP"/>
    </source>
</evidence>
<dbReference type="Proteomes" id="UP001589718">
    <property type="component" value="Unassembled WGS sequence"/>
</dbReference>
<keyword evidence="3" id="KW-1185">Reference proteome</keyword>
<dbReference type="Pfam" id="PF12028">
    <property type="entry name" value="DUF3515"/>
    <property type="match status" value="1"/>
</dbReference>
<dbReference type="InterPro" id="IPR021903">
    <property type="entry name" value="DUF3515"/>
</dbReference>
<evidence type="ECO:0000313" key="2">
    <source>
        <dbReference type="EMBL" id="MFB9524224.1"/>
    </source>
</evidence>
<feature type="chain" id="PRO_5046909061" evidence="1">
    <location>
        <begin position="32"/>
        <end position="162"/>
    </location>
</feature>
<name>A0ABV5PLZ5_STRCM</name>
<reference evidence="2 3" key="1">
    <citation type="submission" date="2024-09" db="EMBL/GenBank/DDBJ databases">
        <authorList>
            <person name="Sun Q."/>
            <person name="Mori K."/>
        </authorList>
    </citation>
    <scope>NUCLEOTIDE SEQUENCE [LARGE SCALE GENOMIC DNA]</scope>
    <source>
        <strain evidence="2 3">JCM 4362</strain>
    </source>
</reference>
<dbReference type="PROSITE" id="PS51257">
    <property type="entry name" value="PROKAR_LIPOPROTEIN"/>
    <property type="match status" value="1"/>
</dbReference>
<sequence length="162" mass="17132">MASSTHRLRRASAAAALLLSAAVACSPAGGAAVVAVPSPDTEAAGYCEALHEELPAKVMDDVARRDVSPDSPYTAAWGDPAIVLRCGIERPAEAMDPENNAAEVDGVGWVVDDRGDDGIRFISRYREAYVELLVPASYHPDASILVDFAKPVEKSIPKTIDD</sequence>